<keyword evidence="7" id="KW-1185">Reference proteome</keyword>
<evidence type="ECO:0000256" key="2">
    <source>
        <dbReference type="ARBA" id="ARBA00022487"/>
    </source>
</evidence>
<evidence type="ECO:0000256" key="3">
    <source>
        <dbReference type="ARBA" id="ARBA00022801"/>
    </source>
</evidence>
<evidence type="ECO:0000313" key="6">
    <source>
        <dbReference type="EMBL" id="GMT19755.1"/>
    </source>
</evidence>
<dbReference type="Gene3D" id="3.40.50.1820">
    <property type="entry name" value="alpha/beta hydrolase"/>
    <property type="match status" value="1"/>
</dbReference>
<dbReference type="SUPFAM" id="SSF53474">
    <property type="entry name" value="alpha/beta-Hydrolases"/>
    <property type="match status" value="1"/>
</dbReference>
<dbReference type="GO" id="GO:0052689">
    <property type="term" value="F:carboxylic ester hydrolase activity"/>
    <property type="evidence" value="ECO:0007669"/>
    <property type="project" value="UniProtKB-KW"/>
</dbReference>
<organism evidence="6 7">
    <name type="scientific">Pristionchus fissidentatus</name>
    <dbReference type="NCBI Taxonomy" id="1538716"/>
    <lineage>
        <taxon>Eukaryota</taxon>
        <taxon>Metazoa</taxon>
        <taxon>Ecdysozoa</taxon>
        <taxon>Nematoda</taxon>
        <taxon>Chromadorea</taxon>
        <taxon>Rhabditida</taxon>
        <taxon>Rhabditina</taxon>
        <taxon>Diplogasteromorpha</taxon>
        <taxon>Diplogasteroidea</taxon>
        <taxon>Neodiplogasteridae</taxon>
        <taxon>Pristionchus</taxon>
    </lineage>
</organism>
<dbReference type="InterPro" id="IPR029058">
    <property type="entry name" value="AB_hydrolase_fold"/>
</dbReference>
<dbReference type="Pfam" id="PF00135">
    <property type="entry name" value="COesterase"/>
    <property type="match status" value="1"/>
</dbReference>
<dbReference type="InterPro" id="IPR019826">
    <property type="entry name" value="Carboxylesterase_B_AS"/>
</dbReference>
<dbReference type="EMBL" id="BTSY01000003">
    <property type="protein sequence ID" value="GMT19755.1"/>
    <property type="molecule type" value="Genomic_DNA"/>
</dbReference>
<proteinExistence type="inferred from homology"/>
<dbReference type="PROSITE" id="PS00122">
    <property type="entry name" value="CARBOXYLESTERASE_B_1"/>
    <property type="match status" value="1"/>
</dbReference>
<protein>
    <recommendedName>
        <fullName evidence="4">Carboxylic ester hydrolase</fullName>
        <ecNumber evidence="4">3.1.1.-</ecNumber>
    </recommendedName>
</protein>
<keyword evidence="2" id="KW-0719">Serine esterase</keyword>
<accession>A0AAV5VP44</accession>
<evidence type="ECO:0000256" key="4">
    <source>
        <dbReference type="RuleBase" id="RU361235"/>
    </source>
</evidence>
<reference evidence="6" key="1">
    <citation type="submission" date="2023-10" db="EMBL/GenBank/DDBJ databases">
        <title>Genome assembly of Pristionchus species.</title>
        <authorList>
            <person name="Yoshida K."/>
            <person name="Sommer R.J."/>
        </authorList>
    </citation>
    <scope>NUCLEOTIDE SEQUENCE</scope>
    <source>
        <strain evidence="6">RS5133</strain>
    </source>
</reference>
<dbReference type="AlphaFoldDB" id="A0AAV5VP44"/>
<evidence type="ECO:0000256" key="1">
    <source>
        <dbReference type="ARBA" id="ARBA00005964"/>
    </source>
</evidence>
<dbReference type="PANTHER" id="PTHR44590:SF3">
    <property type="entry name" value="CARBOXYLESTERASE TYPE B DOMAIN-CONTAINING PROTEIN"/>
    <property type="match status" value="1"/>
</dbReference>
<keyword evidence="3 4" id="KW-0378">Hydrolase</keyword>
<dbReference type="Proteomes" id="UP001432322">
    <property type="component" value="Unassembled WGS sequence"/>
</dbReference>
<feature type="domain" description="Carboxylesterase type B" evidence="5">
    <location>
        <begin position="10"/>
        <end position="516"/>
    </location>
</feature>
<evidence type="ECO:0000313" key="7">
    <source>
        <dbReference type="Proteomes" id="UP001432322"/>
    </source>
</evidence>
<dbReference type="PANTHER" id="PTHR44590">
    <property type="entry name" value="CARBOXYLIC ESTER HYDROLASE-RELATED"/>
    <property type="match status" value="1"/>
</dbReference>
<dbReference type="InterPro" id="IPR002018">
    <property type="entry name" value="CarbesteraseB"/>
</dbReference>
<comment type="caution">
    <text evidence="6">The sequence shown here is derived from an EMBL/GenBank/DDBJ whole genome shotgun (WGS) entry which is preliminary data.</text>
</comment>
<name>A0AAV5VP44_9BILA</name>
<comment type="similarity">
    <text evidence="1 4">Belongs to the type-B carboxylesterase/lipase family.</text>
</comment>
<sequence length="537" mass="60280">MGVFHSFPDSRIVSTHYGKIVGRRLLSRGEKHVDAFQGIPYARPPVGELRFKKPQPPECWDGVRNAKSFGNRSIQKDLLFIDHWRKGAQSEDCLLLNVFSPDWKPPGKGFPVMVYIHGGGFSMDSAGTYGDVSICETLCMKDVIVVTVQYRLGYLGFWTTGDSVCPGNLGLWDQTEALKWVQQNIGAFGGNKDNVTILGQSAGGASVDFLSLSPHSNHLFHRVIPMAGNASAKWALSPTMKLQCEKKAVRLGCDWRTSEELMSQLRDLPASAFGISMMAADTEKDAELECTPVLDGDFLPATVEELRKAAPVMSRMTGVAKMEGLLFLITIKSTESKLKKLMYKALPKTLPNRDSVHSDFLSKYIDLEQKPDSDTIYRAMNEIYSDLSMNAPTLKQVRDTIGAHPEAPVYNYVFSHLNAKAWGPFRWYLSFLEPSHCHELPYIFGQGIIFNFTFNENDRKMADMFSTAFTNFAKYGDPNGAPSTSDLPVRWEPATRENEERHYNFDLQPEMCDSYFKGRPAQLLHYKKLAEATMAKL</sequence>
<dbReference type="EC" id="3.1.1.-" evidence="4"/>
<evidence type="ECO:0000259" key="5">
    <source>
        <dbReference type="Pfam" id="PF00135"/>
    </source>
</evidence>
<gene>
    <name evidence="6" type="ORF">PFISCL1PPCAC_11052</name>
</gene>